<dbReference type="STRING" id="1231657.A0A1Y1YCG1"/>
<feature type="compositionally biased region" description="Basic and acidic residues" evidence="9">
    <location>
        <begin position="409"/>
        <end position="419"/>
    </location>
</feature>
<dbReference type="AlphaFoldDB" id="A0A1Y1YCG1"/>
<comment type="subcellular location">
    <subcellularLocation>
        <location evidence="1">Nucleus</location>
    </subcellularLocation>
</comment>
<keyword evidence="5" id="KW-0805">Transcription regulation</keyword>
<feature type="compositionally biased region" description="Acidic residues" evidence="9">
    <location>
        <begin position="710"/>
        <end position="719"/>
    </location>
</feature>
<feature type="compositionally biased region" description="Polar residues" evidence="9">
    <location>
        <begin position="291"/>
        <end position="328"/>
    </location>
</feature>
<dbReference type="GO" id="GO:0006357">
    <property type="term" value="P:regulation of transcription by RNA polymerase II"/>
    <property type="evidence" value="ECO:0007669"/>
    <property type="project" value="TreeGrafter"/>
</dbReference>
<feature type="region of interest" description="Disordered" evidence="9">
    <location>
        <begin position="710"/>
        <end position="796"/>
    </location>
</feature>
<feature type="compositionally biased region" description="Low complexity" evidence="9">
    <location>
        <begin position="479"/>
        <end position="491"/>
    </location>
</feature>
<gene>
    <name evidence="11" type="ORF">BCR34DRAFT_199796</name>
</gene>
<protein>
    <recommendedName>
        <fullName evidence="10">C2H2-type domain-containing protein</fullName>
    </recommendedName>
</protein>
<evidence type="ECO:0000256" key="6">
    <source>
        <dbReference type="ARBA" id="ARBA00023163"/>
    </source>
</evidence>
<feature type="region of interest" description="Disordered" evidence="9">
    <location>
        <begin position="1"/>
        <end position="95"/>
    </location>
</feature>
<evidence type="ECO:0000256" key="2">
    <source>
        <dbReference type="ARBA" id="ARBA00022723"/>
    </source>
</evidence>
<sequence>MSQQANRIDPNLSLLHVPQPARPRSALDNASSANPLLRFYSEPDPPWSSQRMRSAPFSNGRSSLPQPNPAYGSYREGPTSEVESLAPRSDSGYYTHPTHSIMSHDQERCDQEPPSEILQIRNIHVSSASSETTEMHPNRTTDQVSQYSGRSTANGKEFKCPQCGESSKCKSDHKKHMLKHEKPFKCDIQNCRRGGKGFTTVNDLKRHKKSVHQIDALQDSYQCASDNCRNKDKIWPRLDNFKQHIHRMHREEDESNLIRRSKFQAQQTPTVETPSVAPMDTTLAGIAPDRQFSNTGFDEPTSGMSLTPDQAPNSWPTFPDPGSTQEFALDVDQSNPNRYGQNIIKPTVHVDIAYKPPGQKRTVNYDASAASLPSGPTHRNNSSKLETLATVASSQSSPDKPVSQPSLRLSREPQTKAEQQKQALQKLSKMISGEIAGEIRSASSAAPRDLENVVMRVLYHNLPKLGRKDASSATASLMGQGSQRGSSAGQSVSKDTFTKKEALKAAQAMSDLIKNGEKNPIGVDNRTKPVWDNMKACEHCSVTLARSCDMKKHMKRHTKPYGCTYPKCHKRFGAKSDWKRHENSQHFQLESYRCQYLSPSLQTPCGELFYRQELFKQHLEKEHKKIDDEEIEQEIKLRRIGRNGQGQFWCGFCFEIVKLKKKRNAAWDERFNHIDCHFTKDGKRIEEWHCIQAKKTKGQVLKEMDRNLFEEEEDGDPSMENETNASSDSPDESAHHPPPPPPPPPPPQSQSQSQSHNAYSMPPPPPPGPGTFGSMSNKRGATDNPPSQPPPHKRERRTKHYTWYCCQCQAGGWNTRTDVSCMDCLHDPCPSCQAIAVPEGAGS</sequence>
<dbReference type="InterPro" id="IPR051061">
    <property type="entry name" value="Zinc_finger_trans_reg"/>
</dbReference>
<keyword evidence="7" id="KW-0539">Nucleus</keyword>
<evidence type="ECO:0000256" key="1">
    <source>
        <dbReference type="ARBA" id="ARBA00004123"/>
    </source>
</evidence>
<dbReference type="InterPro" id="IPR013087">
    <property type="entry name" value="Znf_C2H2_type"/>
</dbReference>
<evidence type="ECO:0000256" key="8">
    <source>
        <dbReference type="PROSITE-ProRule" id="PRU00042"/>
    </source>
</evidence>
<keyword evidence="12" id="KW-1185">Reference proteome</keyword>
<comment type="caution">
    <text evidence="11">The sequence shown here is derived from an EMBL/GenBank/DDBJ whole genome shotgun (WGS) entry which is preliminary data.</text>
</comment>
<evidence type="ECO:0000256" key="4">
    <source>
        <dbReference type="ARBA" id="ARBA00022833"/>
    </source>
</evidence>
<reference evidence="11 12" key="1">
    <citation type="submission" date="2016-07" db="EMBL/GenBank/DDBJ databases">
        <title>Pervasive Adenine N6-methylation of Active Genes in Fungi.</title>
        <authorList>
            <consortium name="DOE Joint Genome Institute"/>
            <person name="Mondo S.J."/>
            <person name="Dannebaum R.O."/>
            <person name="Kuo R.C."/>
            <person name="Labutti K."/>
            <person name="Haridas S."/>
            <person name="Kuo A."/>
            <person name="Salamov A."/>
            <person name="Ahrendt S.R."/>
            <person name="Lipzen A."/>
            <person name="Sullivan W."/>
            <person name="Andreopoulos W.B."/>
            <person name="Clum A."/>
            <person name="Lindquist E."/>
            <person name="Daum C."/>
            <person name="Ramamoorthy G.K."/>
            <person name="Gryganskyi A."/>
            <person name="Culley D."/>
            <person name="Magnuson J.K."/>
            <person name="James T.Y."/>
            <person name="O'Malley M.A."/>
            <person name="Stajich J.E."/>
            <person name="Spatafora J.W."/>
            <person name="Visel A."/>
            <person name="Grigoriev I.V."/>
        </authorList>
    </citation>
    <scope>NUCLEOTIDE SEQUENCE [LARGE SCALE GENOMIC DNA]</scope>
    <source>
        <strain evidence="11 12">CBS 115471</strain>
    </source>
</reference>
<organism evidence="11 12">
    <name type="scientific">Clohesyomyces aquaticus</name>
    <dbReference type="NCBI Taxonomy" id="1231657"/>
    <lineage>
        <taxon>Eukaryota</taxon>
        <taxon>Fungi</taxon>
        <taxon>Dikarya</taxon>
        <taxon>Ascomycota</taxon>
        <taxon>Pezizomycotina</taxon>
        <taxon>Dothideomycetes</taxon>
        <taxon>Pleosporomycetidae</taxon>
        <taxon>Pleosporales</taxon>
        <taxon>Lindgomycetaceae</taxon>
        <taxon>Clohesyomyces</taxon>
    </lineage>
</organism>
<evidence type="ECO:0000256" key="9">
    <source>
        <dbReference type="SAM" id="MobiDB-lite"/>
    </source>
</evidence>
<evidence type="ECO:0000256" key="5">
    <source>
        <dbReference type="ARBA" id="ARBA00023015"/>
    </source>
</evidence>
<dbReference type="Gene3D" id="3.30.160.60">
    <property type="entry name" value="Classic Zinc Finger"/>
    <property type="match status" value="2"/>
</dbReference>
<dbReference type="GO" id="GO:0005634">
    <property type="term" value="C:nucleus"/>
    <property type="evidence" value="ECO:0007669"/>
    <property type="project" value="UniProtKB-SubCell"/>
</dbReference>
<dbReference type="Proteomes" id="UP000193144">
    <property type="component" value="Unassembled WGS sequence"/>
</dbReference>
<feature type="region of interest" description="Disordered" evidence="9">
    <location>
        <begin position="288"/>
        <end position="328"/>
    </location>
</feature>
<keyword evidence="4" id="KW-0862">Zinc</keyword>
<evidence type="ECO:0000313" key="11">
    <source>
        <dbReference type="EMBL" id="ORX95304.1"/>
    </source>
</evidence>
<dbReference type="PROSITE" id="PS00028">
    <property type="entry name" value="ZINC_FINGER_C2H2_1"/>
    <property type="match status" value="2"/>
</dbReference>
<dbReference type="SMART" id="SM00355">
    <property type="entry name" value="ZnF_C2H2"/>
    <property type="match status" value="6"/>
</dbReference>
<keyword evidence="3 8" id="KW-0863">Zinc-finger</keyword>
<evidence type="ECO:0000313" key="12">
    <source>
        <dbReference type="Proteomes" id="UP000193144"/>
    </source>
</evidence>
<dbReference type="PROSITE" id="PS50157">
    <property type="entry name" value="ZINC_FINGER_C2H2_2"/>
    <property type="match status" value="1"/>
</dbReference>
<dbReference type="OrthoDB" id="6077919at2759"/>
<dbReference type="PANTHER" id="PTHR46179:SF13">
    <property type="entry name" value="C2H2-TYPE DOMAIN-CONTAINING PROTEIN"/>
    <property type="match status" value="1"/>
</dbReference>
<feature type="region of interest" description="Disordered" evidence="9">
    <location>
        <begin position="128"/>
        <end position="151"/>
    </location>
</feature>
<dbReference type="InterPro" id="IPR036236">
    <property type="entry name" value="Znf_C2H2_sf"/>
</dbReference>
<feature type="region of interest" description="Disordered" evidence="9">
    <location>
        <begin position="470"/>
        <end position="495"/>
    </location>
</feature>
<proteinExistence type="predicted"/>
<dbReference type="GO" id="GO:0008270">
    <property type="term" value="F:zinc ion binding"/>
    <property type="evidence" value="ECO:0007669"/>
    <property type="project" value="UniProtKB-KW"/>
</dbReference>
<feature type="region of interest" description="Disordered" evidence="9">
    <location>
        <begin position="368"/>
        <end position="424"/>
    </location>
</feature>
<feature type="compositionally biased region" description="Polar residues" evidence="9">
    <location>
        <begin position="140"/>
        <end position="151"/>
    </location>
</feature>
<keyword evidence="2" id="KW-0479">Metal-binding</keyword>
<feature type="domain" description="C2H2-type" evidence="10">
    <location>
        <begin position="561"/>
        <end position="591"/>
    </location>
</feature>
<dbReference type="PANTHER" id="PTHR46179">
    <property type="entry name" value="ZINC FINGER PROTEIN"/>
    <property type="match status" value="1"/>
</dbReference>
<evidence type="ECO:0000256" key="3">
    <source>
        <dbReference type="ARBA" id="ARBA00022771"/>
    </source>
</evidence>
<accession>A0A1Y1YCG1</accession>
<feature type="compositionally biased region" description="Pro residues" evidence="9">
    <location>
        <begin position="736"/>
        <end position="748"/>
    </location>
</feature>
<dbReference type="SUPFAM" id="SSF57667">
    <property type="entry name" value="beta-beta-alpha zinc fingers"/>
    <property type="match status" value="2"/>
</dbReference>
<keyword evidence="6" id="KW-0804">Transcription</keyword>
<evidence type="ECO:0000259" key="10">
    <source>
        <dbReference type="PROSITE" id="PS50157"/>
    </source>
</evidence>
<feature type="compositionally biased region" description="Polar residues" evidence="9">
    <location>
        <begin position="377"/>
        <end position="407"/>
    </location>
</feature>
<feature type="compositionally biased region" description="Polar residues" evidence="9">
    <location>
        <begin position="47"/>
        <end position="65"/>
    </location>
</feature>
<name>A0A1Y1YCG1_9PLEO</name>
<evidence type="ECO:0000256" key="7">
    <source>
        <dbReference type="ARBA" id="ARBA00023242"/>
    </source>
</evidence>
<dbReference type="EMBL" id="MCFA01000282">
    <property type="protein sequence ID" value="ORX95304.1"/>
    <property type="molecule type" value="Genomic_DNA"/>
</dbReference>